<accession>A0AC34RTE1</accession>
<organism evidence="1 2">
    <name type="scientific">Panagrolaimus sp. JU765</name>
    <dbReference type="NCBI Taxonomy" id="591449"/>
    <lineage>
        <taxon>Eukaryota</taxon>
        <taxon>Metazoa</taxon>
        <taxon>Ecdysozoa</taxon>
        <taxon>Nematoda</taxon>
        <taxon>Chromadorea</taxon>
        <taxon>Rhabditida</taxon>
        <taxon>Tylenchina</taxon>
        <taxon>Panagrolaimomorpha</taxon>
        <taxon>Panagrolaimoidea</taxon>
        <taxon>Panagrolaimidae</taxon>
        <taxon>Panagrolaimus</taxon>
    </lineage>
</organism>
<evidence type="ECO:0000313" key="2">
    <source>
        <dbReference type="WBParaSite" id="JU765_v2.g9933.t2"/>
    </source>
</evidence>
<reference evidence="2" key="1">
    <citation type="submission" date="2022-11" db="UniProtKB">
        <authorList>
            <consortium name="WormBaseParasite"/>
        </authorList>
    </citation>
    <scope>IDENTIFICATION</scope>
</reference>
<dbReference type="WBParaSite" id="JU765_v2.g9933.t2">
    <property type="protein sequence ID" value="JU765_v2.g9933.t2"/>
    <property type="gene ID" value="JU765_v2.g9933"/>
</dbReference>
<dbReference type="Proteomes" id="UP000887576">
    <property type="component" value="Unplaced"/>
</dbReference>
<sequence>MAEILDEDAKKVVEEFEKCGKTYRPNFTKQESMLQTLVSELIDEPMQAYLEKKTRNEDVEEPQLTVMAQYLFEQNVLKLQKTMDDLVQEHRSMHKLVSRCGKNLDKNFERDLTGLLRNEKDIEGNVANKQRINELIHDFLLEKGMVDVASTLQQESELPIPSFNYPFYIKLLFQESELPIPSGKEESTQEIQFVMDRYRSRDLLPVIDTLQDPIYRDRADWDQVLFNLHKQQMLLLLEQGKDVVRFGKKIQCFGDQFPKEISHLMGAVVNYPNVEPRYSYLFHPNNWQVLESQIIKLMSGTDSALETLLTVGAKAMPPMLSIKNLFTQSNIMTTDELPVSINIPNPVHSTFTCPILKTQSSEANPPYRLGCGHVISKDAITKLCSARPPARTARTRMRNTLMKCPYCPHETDVTENKRLFFN</sequence>
<name>A0AC34RTE1_9BILA</name>
<protein>
    <submittedName>
        <fullName evidence="2">LisH domain-containing protein</fullName>
    </submittedName>
</protein>
<proteinExistence type="predicted"/>
<evidence type="ECO:0000313" key="1">
    <source>
        <dbReference type="Proteomes" id="UP000887576"/>
    </source>
</evidence>